<dbReference type="InterPro" id="IPR036390">
    <property type="entry name" value="WH_DNA-bd_sf"/>
</dbReference>
<evidence type="ECO:0000256" key="1">
    <source>
        <dbReference type="ARBA" id="ARBA00023015"/>
    </source>
</evidence>
<keyword evidence="1" id="KW-0805">Transcription regulation</keyword>
<dbReference type="Gene3D" id="1.10.10.10">
    <property type="entry name" value="Winged helix-like DNA-binding domain superfamily/Winged helix DNA-binding domain"/>
    <property type="match status" value="1"/>
</dbReference>
<evidence type="ECO:0000313" key="5">
    <source>
        <dbReference type="EMBL" id="RXJ62631.1"/>
    </source>
</evidence>
<evidence type="ECO:0000259" key="4">
    <source>
        <dbReference type="PROSITE" id="PS50995"/>
    </source>
</evidence>
<evidence type="ECO:0000313" key="6">
    <source>
        <dbReference type="Proteomes" id="UP000290191"/>
    </source>
</evidence>
<dbReference type="GO" id="GO:0003700">
    <property type="term" value="F:DNA-binding transcription factor activity"/>
    <property type="evidence" value="ECO:0007669"/>
    <property type="project" value="InterPro"/>
</dbReference>
<comment type="caution">
    <text evidence="5">The sequence shown here is derived from an EMBL/GenBank/DDBJ whole genome shotgun (WGS) entry which is preliminary data.</text>
</comment>
<sequence>MDKKRDDDKACLGFLIARVHSKLRQRLNQKLRKYEITIEQRQIILKLFTYGAMSQRELCEKTLTEPSNLTMTLKRMEQKGYIRKIKHPKDKRALLIEATPKAFKLKEELAQVGQNNIEQLLEGVEQEKIDTTFEVLQEIYKKALEEDINNSLKIEALI</sequence>
<dbReference type="GO" id="GO:0003677">
    <property type="term" value="F:DNA binding"/>
    <property type="evidence" value="ECO:0007669"/>
    <property type="project" value="UniProtKB-KW"/>
</dbReference>
<keyword evidence="3" id="KW-0804">Transcription</keyword>
<dbReference type="EMBL" id="PDKO01000007">
    <property type="protein sequence ID" value="RXJ62631.1"/>
    <property type="molecule type" value="Genomic_DNA"/>
</dbReference>
<dbReference type="Proteomes" id="UP000290191">
    <property type="component" value="Unassembled WGS sequence"/>
</dbReference>
<name>A0A4Q0Y2Z2_9BACT</name>
<dbReference type="Pfam" id="PF01047">
    <property type="entry name" value="MarR"/>
    <property type="match status" value="1"/>
</dbReference>
<reference evidence="5 6" key="1">
    <citation type="submission" date="2017-10" db="EMBL/GenBank/DDBJ databases">
        <title>Genomics of the genus Arcobacter.</title>
        <authorList>
            <person name="Perez-Cataluna A."/>
            <person name="Figueras M.J."/>
        </authorList>
    </citation>
    <scope>NUCLEOTIDE SEQUENCE [LARGE SCALE GENOMIC DNA]</scope>
    <source>
        <strain evidence="5 6">DSM 24636</strain>
    </source>
</reference>
<proteinExistence type="predicted"/>
<evidence type="ECO:0000256" key="2">
    <source>
        <dbReference type="ARBA" id="ARBA00023125"/>
    </source>
</evidence>
<dbReference type="RefSeq" id="WP_129082248.1">
    <property type="nucleotide sequence ID" value="NZ_CP041070.1"/>
</dbReference>
<dbReference type="PROSITE" id="PS50995">
    <property type="entry name" value="HTH_MARR_2"/>
    <property type="match status" value="1"/>
</dbReference>
<dbReference type="AlphaFoldDB" id="A0A4Q0Y2Z2"/>
<dbReference type="SMART" id="SM00347">
    <property type="entry name" value="HTH_MARR"/>
    <property type="match status" value="1"/>
</dbReference>
<keyword evidence="6" id="KW-1185">Reference proteome</keyword>
<dbReference type="STRING" id="877500.GCA_000935065_02080"/>
<dbReference type="PANTHER" id="PTHR42756:SF1">
    <property type="entry name" value="TRANSCRIPTIONAL REPRESSOR OF EMRAB OPERON"/>
    <property type="match status" value="1"/>
</dbReference>
<gene>
    <name evidence="5" type="ORF">CRV06_09190</name>
</gene>
<dbReference type="SUPFAM" id="SSF46785">
    <property type="entry name" value="Winged helix' DNA-binding domain"/>
    <property type="match status" value="1"/>
</dbReference>
<dbReference type="PRINTS" id="PR00598">
    <property type="entry name" value="HTHMARR"/>
</dbReference>
<evidence type="ECO:0000256" key="3">
    <source>
        <dbReference type="ARBA" id="ARBA00023163"/>
    </source>
</evidence>
<protein>
    <recommendedName>
        <fullName evidence="4">HTH marR-type domain-containing protein</fullName>
    </recommendedName>
</protein>
<dbReference type="OrthoDB" id="5521015at2"/>
<dbReference type="PANTHER" id="PTHR42756">
    <property type="entry name" value="TRANSCRIPTIONAL REGULATOR, MARR"/>
    <property type="match status" value="1"/>
</dbReference>
<dbReference type="InterPro" id="IPR000835">
    <property type="entry name" value="HTH_MarR-typ"/>
</dbReference>
<keyword evidence="2" id="KW-0238">DNA-binding</keyword>
<accession>A0A4Q0Y2Z2</accession>
<dbReference type="InterPro" id="IPR036388">
    <property type="entry name" value="WH-like_DNA-bd_sf"/>
</dbReference>
<feature type="domain" description="HTH marR-type" evidence="4">
    <location>
        <begin position="9"/>
        <end position="141"/>
    </location>
</feature>
<organism evidence="5 6">
    <name type="scientific">Halarcobacter anaerophilus</name>
    <dbReference type="NCBI Taxonomy" id="877500"/>
    <lineage>
        <taxon>Bacteria</taxon>
        <taxon>Pseudomonadati</taxon>
        <taxon>Campylobacterota</taxon>
        <taxon>Epsilonproteobacteria</taxon>
        <taxon>Campylobacterales</taxon>
        <taxon>Arcobacteraceae</taxon>
        <taxon>Halarcobacter</taxon>
    </lineage>
</organism>